<reference evidence="2 3" key="2">
    <citation type="submission" date="2016-09" db="EMBL/GenBank/DDBJ databases">
        <title>Streptomyces fradiae DSM40063, a candidate organism with high potential of specific P450 cytochromes.</title>
        <authorList>
            <person name="Grumaz C."/>
            <person name="Vainshtein Y."/>
            <person name="Kirstahler P."/>
            <person name="Sohn K."/>
        </authorList>
    </citation>
    <scope>NUCLEOTIDE SEQUENCE [LARGE SCALE GENOMIC DNA]</scope>
    <source>
        <strain evidence="2 3">DSM 40063</strain>
    </source>
</reference>
<reference evidence="1 4" key="1">
    <citation type="submission" date="2013-05" db="EMBL/GenBank/DDBJ databases">
        <title>Genome Sequence of Streptomyces fradiae.</title>
        <authorList>
            <person name="Kirby R."/>
        </authorList>
    </citation>
    <scope>NUCLEOTIDE SEQUENCE [LARGE SCALE GENOMIC DNA]</scope>
    <source>
        <strain evidence="1 4">ATCC 10745</strain>
    </source>
</reference>
<keyword evidence="4" id="KW-1185">Reference proteome</keyword>
<protein>
    <recommendedName>
        <fullName evidence="5">Minor tail protein</fullName>
    </recommendedName>
</protein>
<evidence type="ECO:0000313" key="4">
    <source>
        <dbReference type="Proteomes" id="UP000731519"/>
    </source>
</evidence>
<evidence type="ECO:0000313" key="3">
    <source>
        <dbReference type="Proteomes" id="UP000194318"/>
    </source>
</evidence>
<dbReference type="EMBL" id="MIFZ01000278">
    <property type="protein sequence ID" value="OSY50589.1"/>
    <property type="molecule type" value="Genomic_DNA"/>
</dbReference>
<proteinExistence type="predicted"/>
<dbReference type="RefSeq" id="WP_031129149.1">
    <property type="nucleotide sequence ID" value="NZ_ASYR01000048.1"/>
</dbReference>
<organism evidence="2 3">
    <name type="scientific">Streptomyces fradiae ATCC 10745 = DSM 40063</name>
    <dbReference type="NCBI Taxonomy" id="1319510"/>
    <lineage>
        <taxon>Bacteria</taxon>
        <taxon>Bacillati</taxon>
        <taxon>Actinomycetota</taxon>
        <taxon>Actinomycetes</taxon>
        <taxon>Kitasatosporales</taxon>
        <taxon>Streptomycetaceae</taxon>
        <taxon>Streptomyces</taxon>
    </lineage>
</organism>
<dbReference type="Proteomes" id="UP000731519">
    <property type="component" value="Unassembled WGS sequence"/>
</dbReference>
<sequence length="744" mass="78675">MAIPGNMLSLATEMIDPAISNWTALTNCTLSKGTGGRNGDGTLRLTSSAAGEMQARTAAPYQITSGTEYQAFCDASGATVPERIGLRWLNASWATISTSWSVVTSSASSSWHRISVADVAPSGAAFVHVVVSAMTPASAGVVSNFENFFLGLPIRTVGNLLTFDAESLERDLSGWTVESNGTLARQVPMLQWSVDFYLGGGHMAALTVTAAGNASIRTTEKPSASPGVEYVAYAYLNPPTSGSTTWVELRFYDASDVQLQATRANLAAPGTGYYRQRVSDVAPAGTAYAVLAAGITGASAGQVVRVDGAVIAAATPLREGSVVPYSQASFERDTGAWTVVSGVATLARLTPWGTDGLEGSYALAISSATATTSVIRSQRFPLGDGAPGKTFTGEYGMRVTAGGWTLTRTIRWYDAADTEIGTISTPASAVPTPDWWYLTVVGSAPAGATQAAIEWTLAATSASSVLRVDRVALFESLPIVEISADDGGAFVTVTLRELTAGHTITVWRVGPDGSRTLVRGAGGLIDGTTLTSDVLVIEDYEAPLGVPVYYYAEALNGSGVLSASRQSGTVTLDPGDPQYAWLKDPGNPQRNARVMVARGPDWQRPIQQVEHRVRGRRNSIVLSDTRGGLEGDLVIYTATDDEREALHWLLDSGNVLLWQAAPGHGVSDMYVAVGQITEARGGGVATDPWRTWTLPLRQVDMPTTIGVAGSASRTWQDILTEHATWADVLASYATWEDVLFNRRL</sequence>
<evidence type="ECO:0000313" key="2">
    <source>
        <dbReference type="EMBL" id="OSY50589.1"/>
    </source>
</evidence>
<accession>A0A1Y2NU60</accession>
<comment type="caution">
    <text evidence="2">The sequence shown here is derived from an EMBL/GenBank/DDBJ whole genome shotgun (WGS) entry which is preliminary data.</text>
</comment>
<dbReference type="AlphaFoldDB" id="A0A1Y2NU60"/>
<evidence type="ECO:0008006" key="5">
    <source>
        <dbReference type="Google" id="ProtNLM"/>
    </source>
</evidence>
<gene>
    <name evidence="2" type="ORF">BG846_03757</name>
    <name evidence="1" type="ORF">K701_27360</name>
</gene>
<dbReference type="GeneID" id="91402576"/>
<dbReference type="Proteomes" id="UP000194318">
    <property type="component" value="Unassembled WGS sequence"/>
</dbReference>
<evidence type="ECO:0000313" key="1">
    <source>
        <dbReference type="EMBL" id="KAF0646703.1"/>
    </source>
</evidence>
<dbReference type="EMBL" id="ASYR01000048">
    <property type="protein sequence ID" value="KAF0646703.1"/>
    <property type="molecule type" value="Genomic_DNA"/>
</dbReference>
<dbReference type="Gene3D" id="2.60.120.260">
    <property type="entry name" value="Galactose-binding domain-like"/>
    <property type="match status" value="1"/>
</dbReference>
<name>A0A1Y2NU60_STRFR</name>